<evidence type="ECO:0000256" key="1">
    <source>
        <dbReference type="ARBA" id="ARBA00022723"/>
    </source>
</evidence>
<dbReference type="Pfam" id="PF00149">
    <property type="entry name" value="Metallophos"/>
    <property type="match status" value="1"/>
</dbReference>
<dbReference type="Proteomes" id="UP000077857">
    <property type="component" value="Unassembled WGS sequence"/>
</dbReference>
<dbReference type="RefSeq" id="WP_064041943.1">
    <property type="nucleotide sequence ID" value="NZ_LUUJ01000110.1"/>
</dbReference>
<dbReference type="Gene3D" id="3.60.21.10">
    <property type="match status" value="1"/>
</dbReference>
<dbReference type="GO" id="GO:0046872">
    <property type="term" value="F:metal ion binding"/>
    <property type="evidence" value="ECO:0007669"/>
    <property type="project" value="UniProtKB-KW"/>
</dbReference>
<dbReference type="NCBIfam" id="NF008359">
    <property type="entry name" value="PRK11148.1"/>
    <property type="match status" value="1"/>
</dbReference>
<organism evidence="6 7">
    <name type="scientific">Methylomonas koyamae</name>
    <dbReference type="NCBI Taxonomy" id="702114"/>
    <lineage>
        <taxon>Bacteria</taxon>
        <taxon>Pseudomonadati</taxon>
        <taxon>Pseudomonadota</taxon>
        <taxon>Gammaproteobacteria</taxon>
        <taxon>Methylococcales</taxon>
        <taxon>Methylococcaceae</taxon>
        <taxon>Methylomonas</taxon>
    </lineage>
</organism>
<dbReference type="InterPro" id="IPR004843">
    <property type="entry name" value="Calcineurin-like_PHP"/>
</dbReference>
<protein>
    <submittedName>
        <fullName evidence="6">Phosphodiesterase</fullName>
    </submittedName>
</protein>
<accession>A0A177N312</accession>
<sequence>MATLKVLQLSDLHVLPHAGDTLLGVDTEYYFARILNEAFQSHRTFDLVLLTGDLGQDPTPDSYRRIAGHLRRYTTPCLCLPGNHDDWPLMQRELNADALSCRKQWLFPDWQIIGLNSQKPGSPGGYLTGEELDFLDRTLAACALPALLAVHHHCVASGSPWMDTMMIENGEELLRIAKNYPQVKAITCGHVHQEIAQQHRTIQIVSAPATCFQFKPGATEFALDIKPPGYRVFELYADGSLKTACHRIAAEQPELRLDLNSY</sequence>
<dbReference type="CDD" id="cd07402">
    <property type="entry name" value="MPP_GpdQ"/>
    <property type="match status" value="1"/>
</dbReference>
<evidence type="ECO:0000259" key="5">
    <source>
        <dbReference type="Pfam" id="PF00149"/>
    </source>
</evidence>
<keyword evidence="1" id="KW-0479">Metal-binding</keyword>
<dbReference type="InterPro" id="IPR026575">
    <property type="entry name" value="GpdQ/CpdA-like"/>
</dbReference>
<evidence type="ECO:0000256" key="4">
    <source>
        <dbReference type="ARBA" id="ARBA00025742"/>
    </source>
</evidence>
<dbReference type="PANTHER" id="PTHR42988:SF2">
    <property type="entry name" value="CYCLIC NUCLEOTIDE PHOSPHODIESTERASE CBUA0032-RELATED"/>
    <property type="match status" value="1"/>
</dbReference>
<dbReference type="AlphaFoldDB" id="A0A177N312"/>
<dbReference type="InterPro" id="IPR029052">
    <property type="entry name" value="Metallo-depent_PP-like"/>
</dbReference>
<keyword evidence="3" id="KW-0408">Iron</keyword>
<evidence type="ECO:0000256" key="3">
    <source>
        <dbReference type="ARBA" id="ARBA00023004"/>
    </source>
</evidence>
<dbReference type="SUPFAM" id="SSF56300">
    <property type="entry name" value="Metallo-dependent phosphatases"/>
    <property type="match status" value="1"/>
</dbReference>
<keyword evidence="2" id="KW-0378">Hydrolase</keyword>
<evidence type="ECO:0000313" key="7">
    <source>
        <dbReference type="Proteomes" id="UP000077857"/>
    </source>
</evidence>
<dbReference type="InterPro" id="IPR050884">
    <property type="entry name" value="CNP_phosphodiesterase-III"/>
</dbReference>
<evidence type="ECO:0000313" key="6">
    <source>
        <dbReference type="EMBL" id="OAI12377.1"/>
    </source>
</evidence>
<feature type="domain" description="Calcineurin-like phosphoesterase" evidence="5">
    <location>
        <begin position="4"/>
        <end position="193"/>
    </location>
</feature>
<comment type="caution">
    <text evidence="6">The sequence shown here is derived from an EMBL/GenBank/DDBJ whole genome shotgun (WGS) entry which is preliminary data.</text>
</comment>
<reference evidence="6 7" key="1">
    <citation type="submission" date="2016-03" db="EMBL/GenBank/DDBJ databases">
        <authorList>
            <person name="Ploux O."/>
        </authorList>
    </citation>
    <scope>NUCLEOTIDE SEQUENCE [LARGE SCALE GENOMIC DNA]</scope>
    <source>
        <strain evidence="6 7">R-45378</strain>
    </source>
</reference>
<evidence type="ECO:0000256" key="2">
    <source>
        <dbReference type="ARBA" id="ARBA00022801"/>
    </source>
</evidence>
<proteinExistence type="inferred from homology"/>
<dbReference type="PANTHER" id="PTHR42988">
    <property type="entry name" value="PHOSPHOHYDROLASE"/>
    <property type="match status" value="1"/>
</dbReference>
<gene>
    <name evidence="6" type="ORF">A1507_02515</name>
</gene>
<dbReference type="GO" id="GO:0004112">
    <property type="term" value="F:cyclic-nucleotide phosphodiesterase activity"/>
    <property type="evidence" value="ECO:0007669"/>
    <property type="project" value="InterPro"/>
</dbReference>
<name>A0A177N312_9GAMM</name>
<comment type="similarity">
    <text evidence="4">Belongs to the cyclic nucleotide phosphodiesterase class-III family.</text>
</comment>
<dbReference type="EMBL" id="LUUJ01000110">
    <property type="protein sequence ID" value="OAI12377.1"/>
    <property type="molecule type" value="Genomic_DNA"/>
</dbReference>
<dbReference type="OrthoDB" id="9784378at2"/>